<dbReference type="EMBL" id="JANPWB010000016">
    <property type="protein sequence ID" value="KAJ1081878.1"/>
    <property type="molecule type" value="Genomic_DNA"/>
</dbReference>
<dbReference type="AlphaFoldDB" id="A0AAV7KSH0"/>
<organism evidence="2 3">
    <name type="scientific">Pleurodeles waltl</name>
    <name type="common">Iberian ribbed newt</name>
    <dbReference type="NCBI Taxonomy" id="8319"/>
    <lineage>
        <taxon>Eukaryota</taxon>
        <taxon>Metazoa</taxon>
        <taxon>Chordata</taxon>
        <taxon>Craniata</taxon>
        <taxon>Vertebrata</taxon>
        <taxon>Euteleostomi</taxon>
        <taxon>Amphibia</taxon>
        <taxon>Batrachia</taxon>
        <taxon>Caudata</taxon>
        <taxon>Salamandroidea</taxon>
        <taxon>Salamandridae</taxon>
        <taxon>Pleurodelinae</taxon>
        <taxon>Pleurodeles</taxon>
    </lineage>
</organism>
<evidence type="ECO:0000256" key="1">
    <source>
        <dbReference type="SAM" id="MobiDB-lite"/>
    </source>
</evidence>
<sequence>MVLRPQSWSLRSWQPTPFYPGTVELESSVLATDALLPWDRRAGVFGPGNRRPSTLGRRAGVFGPGNRRPSALGP</sequence>
<proteinExistence type="predicted"/>
<reference evidence="2" key="1">
    <citation type="journal article" date="2022" name="bioRxiv">
        <title>Sequencing and chromosome-scale assembly of the giantPleurodeles waltlgenome.</title>
        <authorList>
            <person name="Brown T."/>
            <person name="Elewa A."/>
            <person name="Iarovenko S."/>
            <person name="Subramanian E."/>
            <person name="Araus A.J."/>
            <person name="Petzold A."/>
            <person name="Susuki M."/>
            <person name="Suzuki K.-i.T."/>
            <person name="Hayashi T."/>
            <person name="Toyoda A."/>
            <person name="Oliveira C."/>
            <person name="Osipova E."/>
            <person name="Leigh N.D."/>
            <person name="Simon A."/>
            <person name="Yun M.H."/>
        </authorList>
    </citation>
    <scope>NUCLEOTIDE SEQUENCE</scope>
    <source>
        <strain evidence="2">20211129_DDA</strain>
        <tissue evidence="2">Liver</tissue>
    </source>
</reference>
<comment type="caution">
    <text evidence="2">The sequence shown here is derived from an EMBL/GenBank/DDBJ whole genome shotgun (WGS) entry which is preliminary data.</text>
</comment>
<feature type="region of interest" description="Disordered" evidence="1">
    <location>
        <begin position="46"/>
        <end position="74"/>
    </location>
</feature>
<evidence type="ECO:0000313" key="3">
    <source>
        <dbReference type="Proteomes" id="UP001066276"/>
    </source>
</evidence>
<accession>A0AAV7KSH0</accession>
<protein>
    <submittedName>
        <fullName evidence="2">Uncharacterized protein</fullName>
    </submittedName>
</protein>
<name>A0AAV7KSH0_PLEWA</name>
<evidence type="ECO:0000313" key="2">
    <source>
        <dbReference type="EMBL" id="KAJ1081878.1"/>
    </source>
</evidence>
<dbReference type="Proteomes" id="UP001066276">
    <property type="component" value="Chromosome 12"/>
</dbReference>
<gene>
    <name evidence="2" type="ORF">NDU88_002050</name>
</gene>
<keyword evidence="3" id="KW-1185">Reference proteome</keyword>